<evidence type="ECO:0000313" key="3">
    <source>
        <dbReference type="EMBL" id="KAK0503338.1"/>
    </source>
</evidence>
<dbReference type="EMBL" id="JAUEPU010000004">
    <property type="protein sequence ID" value="KAK0503338.1"/>
    <property type="molecule type" value="Genomic_DNA"/>
</dbReference>
<reference evidence="3" key="1">
    <citation type="submission" date="2023-06" db="EMBL/GenBank/DDBJ databases">
        <authorList>
            <consortium name="Lawrence Berkeley National Laboratory"/>
            <person name="Ahrendt S."/>
            <person name="Sahu N."/>
            <person name="Indic B."/>
            <person name="Wong-Bajracharya J."/>
            <person name="Merenyi Z."/>
            <person name="Ke H.-M."/>
            <person name="Monk M."/>
            <person name="Kocsube S."/>
            <person name="Drula E."/>
            <person name="Lipzen A."/>
            <person name="Balint B."/>
            <person name="Henrissat B."/>
            <person name="Andreopoulos B."/>
            <person name="Martin F.M."/>
            <person name="Harder C.B."/>
            <person name="Rigling D."/>
            <person name="Ford K.L."/>
            <person name="Foster G.D."/>
            <person name="Pangilinan J."/>
            <person name="Papanicolaou A."/>
            <person name="Barry K."/>
            <person name="LaButti K."/>
            <person name="Viragh M."/>
            <person name="Koriabine M."/>
            <person name="Yan M."/>
            <person name="Riley R."/>
            <person name="Champramary S."/>
            <person name="Plett K.L."/>
            <person name="Tsai I.J."/>
            <person name="Slot J."/>
            <person name="Sipos G."/>
            <person name="Plett J."/>
            <person name="Nagy L.G."/>
            <person name="Grigoriev I.V."/>
        </authorList>
    </citation>
    <scope>NUCLEOTIDE SEQUENCE</scope>
    <source>
        <strain evidence="3">HWK02</strain>
    </source>
</reference>
<evidence type="ECO:0000256" key="1">
    <source>
        <dbReference type="SAM" id="MobiDB-lite"/>
    </source>
</evidence>
<evidence type="ECO:0000256" key="2">
    <source>
        <dbReference type="SAM" id="Phobius"/>
    </source>
</evidence>
<keyword evidence="4" id="KW-1185">Reference proteome</keyword>
<feature type="compositionally biased region" description="Acidic residues" evidence="1">
    <location>
        <begin position="133"/>
        <end position="152"/>
    </location>
</feature>
<dbReference type="Proteomes" id="UP001175228">
    <property type="component" value="Unassembled WGS sequence"/>
</dbReference>
<dbReference type="AlphaFoldDB" id="A0AA39UU44"/>
<proteinExistence type="predicted"/>
<keyword evidence="2" id="KW-0472">Membrane</keyword>
<keyword evidence="2" id="KW-0812">Transmembrane</keyword>
<evidence type="ECO:0000313" key="4">
    <source>
        <dbReference type="Proteomes" id="UP001175228"/>
    </source>
</evidence>
<feature type="transmembrane region" description="Helical" evidence="2">
    <location>
        <begin position="159"/>
        <end position="179"/>
    </location>
</feature>
<comment type="caution">
    <text evidence="3">The sequence shown here is derived from an EMBL/GenBank/DDBJ whole genome shotgun (WGS) entry which is preliminary data.</text>
</comment>
<organism evidence="3 4">
    <name type="scientific">Armillaria luteobubalina</name>
    <dbReference type="NCBI Taxonomy" id="153913"/>
    <lineage>
        <taxon>Eukaryota</taxon>
        <taxon>Fungi</taxon>
        <taxon>Dikarya</taxon>
        <taxon>Basidiomycota</taxon>
        <taxon>Agaricomycotina</taxon>
        <taxon>Agaricomycetes</taxon>
        <taxon>Agaricomycetidae</taxon>
        <taxon>Agaricales</taxon>
        <taxon>Marasmiineae</taxon>
        <taxon>Physalacriaceae</taxon>
        <taxon>Armillaria</taxon>
    </lineage>
</organism>
<feature type="non-terminal residue" evidence="3">
    <location>
        <position position="1"/>
    </location>
</feature>
<sequence>CSSGNKTNTNLGCYAIFYEPRFANLKFRLFKMHVYLNFLLLPFISKMPCHRSCKKFAPRSPPTYDEALRASSSLYLPIGEYTARYQPYSLSYRFEGEYADVPVPQTPAIIPQTGRFTVPPLYDLNDYIGYESEETDETEDDSDDWDDEDEDDQERKYEVLAMPPLVTLCILVLLVWWASYFV</sequence>
<gene>
    <name evidence="3" type="ORF">EDD18DRAFT_628723</name>
</gene>
<protein>
    <submittedName>
        <fullName evidence="3">Uncharacterized protein</fullName>
    </submittedName>
</protein>
<accession>A0AA39UU44</accession>
<feature type="region of interest" description="Disordered" evidence="1">
    <location>
        <begin position="133"/>
        <end position="154"/>
    </location>
</feature>
<name>A0AA39UU44_9AGAR</name>
<keyword evidence="2" id="KW-1133">Transmembrane helix</keyword>